<reference evidence="2 3" key="1">
    <citation type="submission" date="2016-11" db="EMBL/GenBank/DDBJ databases">
        <authorList>
            <person name="Jaros S."/>
            <person name="Januszkiewicz K."/>
            <person name="Wedrychowicz H."/>
        </authorList>
    </citation>
    <scope>NUCLEOTIDE SEQUENCE [LARGE SCALE GENOMIC DNA]</scope>
    <source>
        <strain evidence="2 3">DSM 14214</strain>
    </source>
</reference>
<keyword evidence="1" id="KW-0472">Membrane</keyword>
<organism evidence="2 3">
    <name type="scientific">Anaerotignum lactatifermentans DSM 14214</name>
    <dbReference type="NCBI Taxonomy" id="1121323"/>
    <lineage>
        <taxon>Bacteria</taxon>
        <taxon>Bacillati</taxon>
        <taxon>Bacillota</taxon>
        <taxon>Clostridia</taxon>
        <taxon>Lachnospirales</taxon>
        <taxon>Anaerotignaceae</taxon>
        <taxon>Anaerotignum</taxon>
    </lineage>
</organism>
<gene>
    <name evidence="2" type="ORF">SAMN02745138_01647</name>
</gene>
<keyword evidence="1" id="KW-0812">Transmembrane</keyword>
<dbReference type="Proteomes" id="UP000183975">
    <property type="component" value="Unassembled WGS sequence"/>
</dbReference>
<accession>A0A1M6S342</accession>
<dbReference type="EMBL" id="FRAH01000025">
    <property type="protein sequence ID" value="SHK39059.1"/>
    <property type="molecule type" value="Genomic_DNA"/>
</dbReference>
<evidence type="ECO:0000256" key="1">
    <source>
        <dbReference type="SAM" id="Phobius"/>
    </source>
</evidence>
<keyword evidence="1" id="KW-1133">Transmembrane helix</keyword>
<dbReference type="Pfam" id="PF09719">
    <property type="entry name" value="C_GCAxxG_C_C"/>
    <property type="match status" value="1"/>
</dbReference>
<dbReference type="InterPro" id="IPR010181">
    <property type="entry name" value="CGCAxxGCC_motif"/>
</dbReference>
<evidence type="ECO:0000313" key="2">
    <source>
        <dbReference type="EMBL" id="SHK39059.1"/>
    </source>
</evidence>
<name>A0A1M6S342_9FIRM</name>
<sequence>MKEKTMAYCRAGENCSLALLRAASDQYGFPLSKELIDSCGAVCSGFGIGGICSALVAAIMILGILFEPEEAKKQRLFFLLAFREKFEAMDCPTLSAGKLDCIDLMRDIGALLEETIAKTGFMEKNV</sequence>
<feature type="transmembrane region" description="Helical" evidence="1">
    <location>
        <begin position="45"/>
        <end position="66"/>
    </location>
</feature>
<dbReference type="AlphaFoldDB" id="A0A1M6S342"/>
<protein>
    <submittedName>
        <fullName evidence="2">Putative redox-active protein (C_GCAxxG_C_C)</fullName>
    </submittedName>
</protein>
<keyword evidence="3" id="KW-1185">Reference proteome</keyword>
<dbReference type="OrthoDB" id="2061458at2"/>
<dbReference type="RefSeq" id="WP_072850803.1">
    <property type="nucleotide sequence ID" value="NZ_FRAH01000025.1"/>
</dbReference>
<evidence type="ECO:0000313" key="3">
    <source>
        <dbReference type="Proteomes" id="UP000183975"/>
    </source>
</evidence>
<proteinExistence type="predicted"/>